<evidence type="ECO:0000256" key="5">
    <source>
        <dbReference type="ARBA" id="ARBA00022516"/>
    </source>
</evidence>
<dbReference type="AlphaFoldDB" id="F0ZAP4"/>
<dbReference type="CDD" id="cd01801">
    <property type="entry name" value="Ubl_TECR_like"/>
    <property type="match status" value="1"/>
</dbReference>
<keyword evidence="13 17" id="KW-0472">Membrane</keyword>
<dbReference type="GO" id="GO:0042761">
    <property type="term" value="P:very long-chain fatty acid biosynthetic process"/>
    <property type="evidence" value="ECO:0000318"/>
    <property type="project" value="GO_Central"/>
</dbReference>
<proteinExistence type="inferred from homology"/>
<dbReference type="Pfam" id="PF02544">
    <property type="entry name" value="Steroid_dh"/>
    <property type="match status" value="1"/>
</dbReference>
<keyword evidence="7" id="KW-0256">Endoplasmic reticulum</keyword>
<dbReference type="PANTHER" id="PTHR10556">
    <property type="entry name" value="3-OXO-5-ALPHA-STEROID 4-DEHYDROGENASE"/>
    <property type="match status" value="1"/>
</dbReference>
<dbReference type="RefSeq" id="XP_003284463.1">
    <property type="nucleotide sequence ID" value="XM_003284415.1"/>
</dbReference>
<dbReference type="Gene3D" id="1.20.120.1630">
    <property type="match status" value="1"/>
</dbReference>
<evidence type="ECO:0000256" key="16">
    <source>
        <dbReference type="ARBA" id="ARBA00058640"/>
    </source>
</evidence>
<feature type="transmembrane region" description="Helical" evidence="17">
    <location>
        <begin position="190"/>
        <end position="207"/>
    </location>
</feature>
<dbReference type="GO" id="GO:0005783">
    <property type="term" value="C:endoplasmic reticulum"/>
    <property type="evidence" value="ECO:0000318"/>
    <property type="project" value="GO_Central"/>
</dbReference>
<dbReference type="InterPro" id="IPR039357">
    <property type="entry name" value="SRD5A/TECR"/>
</dbReference>
<evidence type="ECO:0000256" key="7">
    <source>
        <dbReference type="ARBA" id="ARBA00022824"/>
    </source>
</evidence>
<keyword evidence="12" id="KW-0443">Lipid metabolism</keyword>
<evidence type="ECO:0000256" key="1">
    <source>
        <dbReference type="ARBA" id="ARBA00004477"/>
    </source>
</evidence>
<comment type="subcellular location">
    <subcellularLocation>
        <location evidence="1">Endoplasmic reticulum membrane</location>
        <topology evidence="1">Multi-pass membrane protein</topology>
    </subcellularLocation>
</comment>
<evidence type="ECO:0000256" key="2">
    <source>
        <dbReference type="ARBA" id="ARBA00005194"/>
    </source>
</evidence>
<organism evidence="19 20">
    <name type="scientific">Dictyostelium purpureum</name>
    <name type="common">Slime mold</name>
    <dbReference type="NCBI Taxonomy" id="5786"/>
    <lineage>
        <taxon>Eukaryota</taxon>
        <taxon>Amoebozoa</taxon>
        <taxon>Evosea</taxon>
        <taxon>Eumycetozoa</taxon>
        <taxon>Dictyostelia</taxon>
        <taxon>Dictyosteliales</taxon>
        <taxon>Dictyosteliaceae</taxon>
        <taxon>Dictyostelium</taxon>
    </lineage>
</organism>
<gene>
    <name evidence="19" type="ORF">DICPUDRAFT_52983</name>
</gene>
<evidence type="ECO:0000256" key="14">
    <source>
        <dbReference type="ARBA" id="ARBA00023160"/>
    </source>
</evidence>
<evidence type="ECO:0000256" key="9">
    <source>
        <dbReference type="ARBA" id="ARBA00022857"/>
    </source>
</evidence>
<dbReference type="PANTHER" id="PTHR10556:SF28">
    <property type="entry name" value="VERY-LONG-CHAIN ENOYL-COA REDUCTASE"/>
    <property type="match status" value="1"/>
</dbReference>
<dbReference type="OrthoDB" id="540503at2759"/>
<protein>
    <recommendedName>
        <fullName evidence="4">very-long-chain enoyl-CoA reductase</fullName>
        <ecNumber evidence="4">1.3.1.93</ecNumber>
    </recommendedName>
</protein>
<dbReference type="FunFam" id="1.20.120.1630:FF:000010">
    <property type="entry name" value="Steroid alpha reductase family protein"/>
    <property type="match status" value="1"/>
</dbReference>
<evidence type="ECO:0000256" key="3">
    <source>
        <dbReference type="ARBA" id="ARBA00007742"/>
    </source>
</evidence>
<evidence type="ECO:0000256" key="15">
    <source>
        <dbReference type="ARBA" id="ARBA00051495"/>
    </source>
</evidence>
<evidence type="ECO:0000256" key="12">
    <source>
        <dbReference type="ARBA" id="ARBA00023098"/>
    </source>
</evidence>
<evidence type="ECO:0000259" key="18">
    <source>
        <dbReference type="Pfam" id="PF02544"/>
    </source>
</evidence>
<dbReference type="InParanoid" id="F0ZAP4"/>
<dbReference type="Proteomes" id="UP000001064">
    <property type="component" value="Unassembled WGS sequence"/>
</dbReference>
<dbReference type="InterPro" id="IPR001104">
    <property type="entry name" value="3-oxo-5_a-steroid_4-DH_C"/>
</dbReference>
<keyword evidence="20" id="KW-1185">Reference proteome</keyword>
<evidence type="ECO:0000313" key="19">
    <source>
        <dbReference type="EMBL" id="EGC39010.1"/>
    </source>
</evidence>
<comment type="catalytic activity">
    <reaction evidence="15">
        <text>a very-long-chain 2,3-saturated fatty acyl-CoA + NADP(+) = a very-long-chain (2E)-enoyl-CoA + NADPH + H(+)</text>
        <dbReference type="Rhea" id="RHEA:14473"/>
        <dbReference type="ChEBI" id="CHEBI:15378"/>
        <dbReference type="ChEBI" id="CHEBI:57783"/>
        <dbReference type="ChEBI" id="CHEBI:58349"/>
        <dbReference type="ChEBI" id="CHEBI:83724"/>
        <dbReference type="ChEBI" id="CHEBI:83728"/>
        <dbReference type="EC" id="1.3.1.93"/>
    </reaction>
</comment>
<keyword evidence="6 17" id="KW-0812">Transmembrane</keyword>
<reference evidence="20" key="1">
    <citation type="journal article" date="2011" name="Genome Biol.">
        <title>Comparative genomics of the social amoebae Dictyostelium discoideum and Dictyostelium purpureum.</title>
        <authorList>
            <consortium name="US DOE Joint Genome Institute (JGI-PGF)"/>
            <person name="Sucgang R."/>
            <person name="Kuo A."/>
            <person name="Tian X."/>
            <person name="Salerno W."/>
            <person name="Parikh A."/>
            <person name="Feasley C.L."/>
            <person name="Dalin E."/>
            <person name="Tu H."/>
            <person name="Huang E."/>
            <person name="Barry K."/>
            <person name="Lindquist E."/>
            <person name="Shapiro H."/>
            <person name="Bruce D."/>
            <person name="Schmutz J."/>
            <person name="Salamov A."/>
            <person name="Fey P."/>
            <person name="Gaudet P."/>
            <person name="Anjard C."/>
            <person name="Babu M.M."/>
            <person name="Basu S."/>
            <person name="Bushmanova Y."/>
            <person name="van der Wel H."/>
            <person name="Katoh-Kurasawa M."/>
            <person name="Dinh C."/>
            <person name="Coutinho P.M."/>
            <person name="Saito T."/>
            <person name="Elias M."/>
            <person name="Schaap P."/>
            <person name="Kay R.R."/>
            <person name="Henrissat B."/>
            <person name="Eichinger L."/>
            <person name="Rivero F."/>
            <person name="Putnam N.H."/>
            <person name="West C.M."/>
            <person name="Loomis W.F."/>
            <person name="Chisholm R.L."/>
            <person name="Shaulsky G."/>
            <person name="Strassmann J.E."/>
            <person name="Queller D.C."/>
            <person name="Kuspa A."/>
            <person name="Grigoriev I.V."/>
        </authorList>
    </citation>
    <scope>NUCLEOTIDE SEQUENCE [LARGE SCALE GENOMIC DNA]</scope>
    <source>
        <strain evidence="20">QSDP1</strain>
    </source>
</reference>
<dbReference type="PROSITE" id="PS50244">
    <property type="entry name" value="S5A_REDUCTASE"/>
    <property type="match status" value="1"/>
</dbReference>
<evidence type="ECO:0000256" key="13">
    <source>
        <dbReference type="ARBA" id="ARBA00023136"/>
    </source>
</evidence>
<keyword evidence="9" id="KW-0521">NADP</keyword>
<comment type="function">
    <text evidence="16">Catalyzes the last of the four reactions of the long-chain fatty acids elongation cycle. This endoplasmic reticulum-bound enzymatic process, allows the addition of 2 carbons to the chain of long- and very long-chain fatty acids/VLCFAs per cycle. This enzyme reduces the trans-2,3-enoyl-CoA fatty acid intermediate to an acyl-CoA that can be further elongated by entering a new cycle of elongation. Thereby, it participates in the production of VLCFAs of different chain lengths that are involved in multiple biological processes as precursors of membrane lipids and lipid mediators.</text>
</comment>
<evidence type="ECO:0000313" key="20">
    <source>
        <dbReference type="Proteomes" id="UP000001064"/>
    </source>
</evidence>
<evidence type="ECO:0000256" key="8">
    <source>
        <dbReference type="ARBA" id="ARBA00022832"/>
    </source>
</evidence>
<dbReference type="VEuPathDB" id="AmoebaDB:DICPUDRAFT_52983"/>
<comment type="similarity">
    <text evidence="3">Belongs to the steroid 5-alpha reductase family.</text>
</comment>
<dbReference type="GeneID" id="10506113"/>
<evidence type="ECO:0000256" key="17">
    <source>
        <dbReference type="SAM" id="Phobius"/>
    </source>
</evidence>
<keyword evidence="10 17" id="KW-1133">Transmembrane helix</keyword>
<accession>F0ZAP4</accession>
<dbReference type="GO" id="GO:0006665">
    <property type="term" value="P:sphingolipid metabolic process"/>
    <property type="evidence" value="ECO:0000318"/>
    <property type="project" value="GO_Central"/>
</dbReference>
<feature type="transmembrane region" description="Helical" evidence="17">
    <location>
        <begin position="257"/>
        <end position="274"/>
    </location>
</feature>
<name>F0ZAP4_DICPU</name>
<dbReference type="KEGG" id="dpp:DICPUDRAFT_52983"/>
<dbReference type="GO" id="GO:0005789">
    <property type="term" value="C:endoplasmic reticulum membrane"/>
    <property type="evidence" value="ECO:0007669"/>
    <property type="project" value="UniProtKB-SubCell"/>
</dbReference>
<evidence type="ECO:0000256" key="11">
    <source>
        <dbReference type="ARBA" id="ARBA00023002"/>
    </source>
</evidence>
<dbReference type="EC" id="1.3.1.93" evidence="4"/>
<keyword evidence="8" id="KW-0276">Fatty acid metabolism</keyword>
<keyword evidence="14" id="KW-0275">Fatty acid biosynthesis</keyword>
<dbReference type="OMA" id="ATMPIFN"/>
<dbReference type="EMBL" id="GL870965">
    <property type="protein sequence ID" value="EGC39010.1"/>
    <property type="molecule type" value="Genomic_DNA"/>
</dbReference>
<keyword evidence="5" id="KW-0444">Lipid biosynthesis</keyword>
<keyword evidence="11" id="KW-0560">Oxidoreductase</keyword>
<dbReference type="GO" id="GO:0102758">
    <property type="term" value="F:very-long-chain enoyl-CoA reductase activity"/>
    <property type="evidence" value="ECO:0000318"/>
    <property type="project" value="GO_Central"/>
</dbReference>
<feature type="domain" description="3-oxo-5-alpha-steroid 4-dehydrogenase C-terminal" evidence="18">
    <location>
        <begin position="153"/>
        <end position="299"/>
    </location>
</feature>
<comment type="pathway">
    <text evidence="2">Lipid metabolism; fatty acid biosynthesis.</text>
</comment>
<evidence type="ECO:0000256" key="4">
    <source>
        <dbReference type="ARBA" id="ARBA00012530"/>
    </source>
</evidence>
<dbReference type="eggNOG" id="KOG1639">
    <property type="taxonomic scope" value="Eukaryota"/>
</dbReference>
<sequence length="299" mass="34417">MEIKVVSQKSKKPIGTFTVGDKATLLDLKNQVKSKTKRSIDRIRLSIPKSGSSNLFEGLTNNKDLVSKFVGNDGTIYYKDLGPQISWTLVFVCEYAGPLFVYPLFYFLPSIFYGSYANTEKTQVQNIALICYSLHYIKRVLETLFVHRFSNGTMPIFNLFKNCSYYWGCTAMVSYFVNHPLFTPPPMERVYIGLGLFIFGEISNLICHIMLRNLRPAGSTERKIPRGFLFELVSCPNYTVEILSWIGFSILTQTLTSYIFTLMGAAQMWVWAVGKHKRYRREFGDKYPRSRKILIPFLL</sequence>
<dbReference type="STRING" id="5786.F0ZAP4"/>
<dbReference type="FunCoup" id="F0ZAP4">
    <property type="interactions" value="394"/>
</dbReference>
<feature type="transmembrane region" description="Helical" evidence="17">
    <location>
        <begin position="87"/>
        <end position="108"/>
    </location>
</feature>
<dbReference type="Gene3D" id="3.10.20.90">
    <property type="entry name" value="Phosphatidylinositol 3-kinase Catalytic Subunit, Chain A, domain 1"/>
    <property type="match status" value="1"/>
</dbReference>
<evidence type="ECO:0000256" key="10">
    <source>
        <dbReference type="ARBA" id="ARBA00022989"/>
    </source>
</evidence>
<evidence type="ECO:0000256" key="6">
    <source>
        <dbReference type="ARBA" id="ARBA00022692"/>
    </source>
</evidence>